<sequence>MPISLTLLRLLFKDKSSVYAPQLRDCLVTKYSYYQVRVDTGSSDLWIDPSGLHISDTIDTDVVEAVSMRDSTEASGPVVLANVTMGNFTVEAQAYINAISTNATRPGQGNGLIGVGVANTSRVWKALENSSYDGMPFLENVFKSHSNESNFITFALSRSDVGITEGGIFTIAEVNDTYGHIVSTPKLEVVWQELQWSLWMQEIIVNGEALSGHATNSTRVTPPSGSESSTLALLDIGTSYGLAPSWYVDAMYKDMPGAVWDAGYNGYTLPCDTALNLSMVFGNTTFPMDPLDSIIIQVQDDDSVVCAGTFSYIPDYLGVDWVLGDSFLRNVYSLFNYGNYTASGTGGPFIQLLSTTDADSAWATFNFTNTNRIKQLIKSKEGKPWGISPRAWEFIGIAVGGLVVIAAIAFLVRPCVRRRKDAVYKPLSAPMRQSWVLFDGSHTIPMEEAQTDYPEPVTHSDPWTDRVDGS</sequence>
<accession>M2QL12</accession>
<comment type="similarity">
    <text evidence="1">Belongs to the peptidase A1 family.</text>
</comment>
<dbReference type="AlphaFoldDB" id="M2QL12"/>
<keyword evidence="6" id="KW-1185">Reference proteome</keyword>
<dbReference type="PROSITE" id="PS51767">
    <property type="entry name" value="PEPTIDASE_A1"/>
    <property type="match status" value="1"/>
</dbReference>
<protein>
    <recommendedName>
        <fullName evidence="4">Peptidase A1 domain-containing protein</fullName>
    </recommendedName>
</protein>
<evidence type="ECO:0000256" key="3">
    <source>
        <dbReference type="SAM" id="Phobius"/>
    </source>
</evidence>
<name>M2QL12_CERS8</name>
<dbReference type="OrthoDB" id="771136at2759"/>
<dbReference type="Proteomes" id="UP000016930">
    <property type="component" value="Unassembled WGS sequence"/>
</dbReference>
<dbReference type="PANTHER" id="PTHR47966">
    <property type="entry name" value="BETA-SITE APP-CLEAVING ENZYME, ISOFORM A-RELATED"/>
    <property type="match status" value="1"/>
</dbReference>
<organism evidence="5 6">
    <name type="scientific">Ceriporiopsis subvermispora (strain B)</name>
    <name type="common">White-rot fungus</name>
    <name type="synonym">Gelatoporia subvermispora</name>
    <dbReference type="NCBI Taxonomy" id="914234"/>
    <lineage>
        <taxon>Eukaryota</taxon>
        <taxon>Fungi</taxon>
        <taxon>Dikarya</taxon>
        <taxon>Basidiomycota</taxon>
        <taxon>Agaricomycotina</taxon>
        <taxon>Agaricomycetes</taxon>
        <taxon>Polyporales</taxon>
        <taxon>Gelatoporiaceae</taxon>
        <taxon>Gelatoporia</taxon>
    </lineage>
</organism>
<dbReference type="GO" id="GO:0004190">
    <property type="term" value="F:aspartic-type endopeptidase activity"/>
    <property type="evidence" value="ECO:0007669"/>
    <property type="project" value="InterPro"/>
</dbReference>
<dbReference type="HOGENOM" id="CLU_013253_8_2_1"/>
<evidence type="ECO:0000313" key="6">
    <source>
        <dbReference type="Proteomes" id="UP000016930"/>
    </source>
</evidence>
<evidence type="ECO:0000313" key="5">
    <source>
        <dbReference type="EMBL" id="EMD37718.1"/>
    </source>
</evidence>
<evidence type="ECO:0000256" key="1">
    <source>
        <dbReference type="ARBA" id="ARBA00007447"/>
    </source>
</evidence>
<keyword evidence="3" id="KW-1133">Transmembrane helix</keyword>
<evidence type="ECO:0000256" key="2">
    <source>
        <dbReference type="SAM" id="MobiDB-lite"/>
    </source>
</evidence>
<dbReference type="PRINTS" id="PR00792">
    <property type="entry name" value="PEPSIN"/>
</dbReference>
<dbReference type="Gene3D" id="2.40.70.10">
    <property type="entry name" value="Acid Proteases"/>
    <property type="match status" value="2"/>
</dbReference>
<dbReference type="STRING" id="914234.M2QL12"/>
<dbReference type="PANTHER" id="PTHR47966:SF57">
    <property type="entry name" value="PEPTIDASE A1 DOMAIN-CONTAINING PROTEIN"/>
    <property type="match status" value="1"/>
</dbReference>
<feature type="region of interest" description="Disordered" evidence="2">
    <location>
        <begin position="448"/>
        <end position="470"/>
    </location>
</feature>
<gene>
    <name evidence="5" type="ORF">CERSUDRAFT_94717</name>
</gene>
<dbReference type="CDD" id="cd05471">
    <property type="entry name" value="pepsin_like"/>
    <property type="match status" value="1"/>
</dbReference>
<dbReference type="InterPro" id="IPR021109">
    <property type="entry name" value="Peptidase_aspartic_dom_sf"/>
</dbReference>
<proteinExistence type="inferred from homology"/>
<dbReference type="GO" id="GO:0006508">
    <property type="term" value="P:proteolysis"/>
    <property type="evidence" value="ECO:0007669"/>
    <property type="project" value="InterPro"/>
</dbReference>
<keyword evidence="3" id="KW-0472">Membrane</keyword>
<feature type="domain" description="Peptidase A1" evidence="4">
    <location>
        <begin position="21"/>
        <end position="345"/>
    </location>
</feature>
<dbReference type="InterPro" id="IPR033121">
    <property type="entry name" value="PEPTIDASE_A1"/>
</dbReference>
<dbReference type="InterPro" id="IPR001461">
    <property type="entry name" value="Aspartic_peptidase_A1"/>
</dbReference>
<evidence type="ECO:0000259" key="4">
    <source>
        <dbReference type="PROSITE" id="PS51767"/>
    </source>
</evidence>
<reference evidence="5 6" key="1">
    <citation type="journal article" date="2012" name="Proc. Natl. Acad. Sci. U.S.A.">
        <title>Comparative genomics of Ceriporiopsis subvermispora and Phanerochaete chrysosporium provide insight into selective ligninolysis.</title>
        <authorList>
            <person name="Fernandez-Fueyo E."/>
            <person name="Ruiz-Duenas F.J."/>
            <person name="Ferreira P."/>
            <person name="Floudas D."/>
            <person name="Hibbett D.S."/>
            <person name="Canessa P."/>
            <person name="Larrondo L.F."/>
            <person name="James T.Y."/>
            <person name="Seelenfreund D."/>
            <person name="Lobos S."/>
            <person name="Polanco R."/>
            <person name="Tello M."/>
            <person name="Honda Y."/>
            <person name="Watanabe T."/>
            <person name="Watanabe T."/>
            <person name="Ryu J.S."/>
            <person name="Kubicek C.P."/>
            <person name="Schmoll M."/>
            <person name="Gaskell J."/>
            <person name="Hammel K.E."/>
            <person name="St John F.J."/>
            <person name="Vanden Wymelenberg A."/>
            <person name="Sabat G."/>
            <person name="Splinter BonDurant S."/>
            <person name="Syed K."/>
            <person name="Yadav J.S."/>
            <person name="Doddapaneni H."/>
            <person name="Subramanian V."/>
            <person name="Lavin J.L."/>
            <person name="Oguiza J.A."/>
            <person name="Perez G."/>
            <person name="Pisabarro A.G."/>
            <person name="Ramirez L."/>
            <person name="Santoyo F."/>
            <person name="Master E."/>
            <person name="Coutinho P.M."/>
            <person name="Henrissat B."/>
            <person name="Lombard V."/>
            <person name="Magnuson J.K."/>
            <person name="Kuees U."/>
            <person name="Hori C."/>
            <person name="Igarashi K."/>
            <person name="Samejima M."/>
            <person name="Held B.W."/>
            <person name="Barry K.W."/>
            <person name="LaButti K.M."/>
            <person name="Lapidus A."/>
            <person name="Lindquist E.A."/>
            <person name="Lucas S.M."/>
            <person name="Riley R."/>
            <person name="Salamov A.A."/>
            <person name="Hoffmeister D."/>
            <person name="Schwenk D."/>
            <person name="Hadar Y."/>
            <person name="Yarden O."/>
            <person name="de Vries R.P."/>
            <person name="Wiebenga A."/>
            <person name="Stenlid J."/>
            <person name="Eastwood D."/>
            <person name="Grigoriev I.V."/>
            <person name="Berka R.M."/>
            <person name="Blanchette R.A."/>
            <person name="Kersten P."/>
            <person name="Martinez A.T."/>
            <person name="Vicuna R."/>
            <person name="Cullen D."/>
        </authorList>
    </citation>
    <scope>NUCLEOTIDE SEQUENCE [LARGE SCALE GENOMIC DNA]</scope>
    <source>
        <strain evidence="5 6">B</strain>
    </source>
</reference>
<keyword evidence="3" id="KW-0812">Transmembrane</keyword>
<dbReference type="EMBL" id="KB445796">
    <property type="protein sequence ID" value="EMD37718.1"/>
    <property type="molecule type" value="Genomic_DNA"/>
</dbReference>
<dbReference type="Pfam" id="PF00026">
    <property type="entry name" value="Asp"/>
    <property type="match status" value="1"/>
</dbReference>
<feature type="transmembrane region" description="Helical" evidence="3">
    <location>
        <begin position="391"/>
        <end position="412"/>
    </location>
</feature>
<dbReference type="InterPro" id="IPR034164">
    <property type="entry name" value="Pepsin-like_dom"/>
</dbReference>
<dbReference type="SUPFAM" id="SSF50630">
    <property type="entry name" value="Acid proteases"/>
    <property type="match status" value="1"/>
</dbReference>